<reference evidence="1 2" key="1">
    <citation type="submission" date="2018-05" db="EMBL/GenBank/DDBJ databases">
        <title>Lujinxingia marina gen. nov. sp. nov., a new facultative anaerobic member of the class Deltaproteobacteria, and proposal of Lujinxingaceae fam. nov.</title>
        <authorList>
            <person name="Li C.-M."/>
        </authorList>
    </citation>
    <scope>NUCLEOTIDE SEQUENCE [LARGE SCALE GENOMIC DNA]</scope>
    <source>
        <strain evidence="1 2">B210</strain>
    </source>
</reference>
<evidence type="ECO:0008006" key="3">
    <source>
        <dbReference type="Google" id="ProtNLM"/>
    </source>
</evidence>
<dbReference type="RefSeq" id="WP_111727925.1">
    <property type="nucleotide sequence ID" value="NZ_QHKO01000001.1"/>
</dbReference>
<protein>
    <recommendedName>
        <fullName evidence="3">Restriction endonuclease</fullName>
    </recommendedName>
</protein>
<keyword evidence="2" id="KW-1185">Reference proteome</keyword>
<name>A0A328CDJ7_9DELT</name>
<organism evidence="1 2">
    <name type="scientific">Lujinxingia litoralis</name>
    <dbReference type="NCBI Taxonomy" id="2211119"/>
    <lineage>
        <taxon>Bacteria</taxon>
        <taxon>Deltaproteobacteria</taxon>
        <taxon>Bradymonadales</taxon>
        <taxon>Lujinxingiaceae</taxon>
        <taxon>Lujinxingia</taxon>
    </lineage>
</organism>
<dbReference type="AlphaFoldDB" id="A0A328CDJ7"/>
<proteinExistence type="predicted"/>
<accession>A0A328CDJ7</accession>
<dbReference type="EMBL" id="QHKO01000001">
    <property type="protein sequence ID" value="RAL24753.1"/>
    <property type="molecule type" value="Genomic_DNA"/>
</dbReference>
<dbReference type="Proteomes" id="UP000249169">
    <property type="component" value="Unassembled WGS sequence"/>
</dbReference>
<sequence length="225" mass="25948">MAEVFQNVNNFFVDERLQQMPTFPEWENEAIEQSLREIEELWEKRQQQLEETPGELATQYYWMSYVLRALGYCASVAEPPPQGVDAEDVRPDFTLFYSADDFRRVVGMRGEREFFTNALGVVRCLSWGASLDEYESEEGTYSPAFDVDRHLRNTGTNWGILTNGKVWRLYHRDSSGLLNTYFEFDLMAAMEANDLDAFRTFWLVFSPEGLGGSEVGGAIVQRLLN</sequence>
<evidence type="ECO:0000313" key="2">
    <source>
        <dbReference type="Proteomes" id="UP000249169"/>
    </source>
</evidence>
<gene>
    <name evidence="1" type="ORF">DL240_00650</name>
</gene>
<dbReference type="OrthoDB" id="9761012at2"/>
<evidence type="ECO:0000313" key="1">
    <source>
        <dbReference type="EMBL" id="RAL24753.1"/>
    </source>
</evidence>
<comment type="caution">
    <text evidence="1">The sequence shown here is derived from an EMBL/GenBank/DDBJ whole genome shotgun (WGS) entry which is preliminary data.</text>
</comment>